<dbReference type="PIRSF" id="PIRSF039117">
    <property type="entry name" value="KaiC"/>
    <property type="match status" value="1"/>
</dbReference>
<accession>A0A1I7NCA3</accession>
<evidence type="ECO:0000256" key="3">
    <source>
        <dbReference type="ARBA" id="ARBA00022679"/>
    </source>
</evidence>
<dbReference type="Proteomes" id="UP000199074">
    <property type="component" value="Unassembled WGS sequence"/>
</dbReference>
<gene>
    <name evidence="8" type="ORF">SAMN05216456_1601</name>
</gene>
<evidence type="ECO:0000256" key="6">
    <source>
        <dbReference type="ARBA" id="ARBA00022801"/>
    </source>
</evidence>
<dbReference type="Gene3D" id="3.40.50.300">
    <property type="entry name" value="P-loop containing nucleotide triphosphate hydrolases"/>
    <property type="match status" value="2"/>
</dbReference>
<reference evidence="8 9" key="1">
    <citation type="submission" date="2016-10" db="EMBL/GenBank/DDBJ databases">
        <authorList>
            <person name="de Groot N.N."/>
        </authorList>
    </citation>
    <scope>NUCLEOTIDE SEQUENCE [LARGE SCALE GENOMIC DNA]</scope>
    <source>
        <strain evidence="8 9">IPL20</strain>
    </source>
</reference>
<dbReference type="AlphaFoldDB" id="A0A1I7NCA3"/>
<keyword evidence="3" id="KW-0808">Transferase</keyword>
<dbReference type="EC" id="2.7.11.1" evidence="1"/>
<dbReference type="InterPro" id="IPR027417">
    <property type="entry name" value="P-loop_NTPase"/>
</dbReference>
<sequence length="477" mass="51718">MTEYLPRIAAGIPGLDAVLGGGFVDGASYILQGQPGAGKTILANQIAFEALRAGRKVLYITLLAETHDRLFQSLSTLDFFDKERLGNGIVYLSVFQTLKDEGLSAVVSLLRQETRRQQATLLIFDGLLNARDRAETDIDVKTFVAEVQSQAAFVGCTVLFLTSARLADQSPEHTMVDGVIELYDELVGMRSARRLQVRKSRGSGALGGYHQFEITSSGICIYPRLESSLSHPSIPDMPSAKRISTGIEGLDELFLGGIPSGSVTLLLGSSGSGKTSLGLDFLSESSAAEPGMLFGFYETPERLLIKADALGISLREQVEQGAVYMRWQPLTENLIDKLGHRLLEEVRARGIKRLVIDALAGFERACLYSPRLIEFFAALCNELRALDVTTIVTWEKDSSAGSGAPGPELYSLIDNLVTLRQVPRRSGVTRSIALLKVRDGAFEPALHEFVIGTTGLKVAFPVDYPSNSLSISENSGL</sequence>
<dbReference type="SUPFAM" id="SSF52540">
    <property type="entry name" value="P-loop containing nucleoside triphosphate hydrolases"/>
    <property type="match status" value="2"/>
</dbReference>
<evidence type="ECO:0000256" key="4">
    <source>
        <dbReference type="ARBA" id="ARBA00022737"/>
    </source>
</evidence>
<evidence type="ECO:0000256" key="5">
    <source>
        <dbReference type="ARBA" id="ARBA00022777"/>
    </source>
</evidence>
<keyword evidence="2" id="KW-0597">Phosphoprotein</keyword>
<feature type="domain" description="KaiC" evidence="7">
    <location>
        <begin position="6"/>
        <end position="235"/>
    </location>
</feature>
<dbReference type="CDD" id="cd01124">
    <property type="entry name" value="KaiC-like"/>
    <property type="match status" value="1"/>
</dbReference>
<dbReference type="InterPro" id="IPR014774">
    <property type="entry name" value="KaiC-like_dom"/>
</dbReference>
<dbReference type="PANTHER" id="PTHR42926:SF1">
    <property type="entry name" value="CIRCADIAN CLOCK OSCILLATOR PROTEIN KAIC 1"/>
    <property type="match status" value="1"/>
</dbReference>
<evidence type="ECO:0000313" key="8">
    <source>
        <dbReference type="EMBL" id="SFV32292.1"/>
    </source>
</evidence>
<feature type="domain" description="KaiC" evidence="7">
    <location>
        <begin position="241"/>
        <end position="477"/>
    </location>
</feature>
<dbReference type="PANTHER" id="PTHR42926">
    <property type="match status" value="1"/>
</dbReference>
<dbReference type="SMART" id="SM00382">
    <property type="entry name" value="AAA"/>
    <property type="match status" value="2"/>
</dbReference>
<dbReference type="EMBL" id="FPCK01000001">
    <property type="protein sequence ID" value="SFV32292.1"/>
    <property type="molecule type" value="Genomic_DNA"/>
</dbReference>
<evidence type="ECO:0000256" key="1">
    <source>
        <dbReference type="ARBA" id="ARBA00012513"/>
    </source>
</evidence>
<keyword evidence="6" id="KW-0378">Hydrolase</keyword>
<evidence type="ECO:0000313" key="9">
    <source>
        <dbReference type="Proteomes" id="UP000199074"/>
    </source>
</evidence>
<evidence type="ECO:0000256" key="2">
    <source>
        <dbReference type="ARBA" id="ARBA00022553"/>
    </source>
</evidence>
<keyword evidence="5" id="KW-0418">Kinase</keyword>
<dbReference type="GO" id="GO:0016787">
    <property type="term" value="F:hydrolase activity"/>
    <property type="evidence" value="ECO:0007669"/>
    <property type="project" value="UniProtKB-KW"/>
</dbReference>
<proteinExistence type="predicted"/>
<organism evidence="8 9">
    <name type="scientific">Devosia crocina</name>
    <dbReference type="NCBI Taxonomy" id="429728"/>
    <lineage>
        <taxon>Bacteria</taxon>
        <taxon>Pseudomonadati</taxon>
        <taxon>Pseudomonadota</taxon>
        <taxon>Alphaproteobacteria</taxon>
        <taxon>Hyphomicrobiales</taxon>
        <taxon>Devosiaceae</taxon>
        <taxon>Devosia</taxon>
    </lineage>
</organism>
<dbReference type="PRINTS" id="PR01874">
    <property type="entry name" value="DNAREPAIRADA"/>
</dbReference>
<evidence type="ECO:0000259" key="7">
    <source>
        <dbReference type="PROSITE" id="PS51146"/>
    </source>
</evidence>
<dbReference type="RefSeq" id="WP_244542795.1">
    <property type="nucleotide sequence ID" value="NZ_FPCK01000001.1"/>
</dbReference>
<dbReference type="GO" id="GO:0005524">
    <property type="term" value="F:ATP binding"/>
    <property type="evidence" value="ECO:0007669"/>
    <property type="project" value="InterPro"/>
</dbReference>
<keyword evidence="4" id="KW-0677">Repeat</keyword>
<dbReference type="Pfam" id="PF06745">
    <property type="entry name" value="ATPase"/>
    <property type="match status" value="2"/>
</dbReference>
<dbReference type="STRING" id="429728.SAMN05216456_1601"/>
<dbReference type="InterPro" id="IPR003593">
    <property type="entry name" value="AAA+_ATPase"/>
</dbReference>
<dbReference type="InterPro" id="IPR010624">
    <property type="entry name" value="KaiC_dom"/>
</dbReference>
<name>A0A1I7NCA3_9HYPH</name>
<protein>
    <recommendedName>
        <fullName evidence="1">non-specific serine/threonine protein kinase</fullName>
        <ecNumber evidence="1">2.7.11.1</ecNumber>
    </recommendedName>
</protein>
<keyword evidence="9" id="KW-1185">Reference proteome</keyword>
<dbReference type="PROSITE" id="PS51146">
    <property type="entry name" value="KAIC"/>
    <property type="match status" value="2"/>
</dbReference>
<dbReference type="InterPro" id="IPR030665">
    <property type="entry name" value="KaiC"/>
</dbReference>
<dbReference type="InterPro" id="IPR051347">
    <property type="entry name" value="Circadian_clock_KaiC-rel"/>
</dbReference>
<dbReference type="GO" id="GO:0004674">
    <property type="term" value="F:protein serine/threonine kinase activity"/>
    <property type="evidence" value="ECO:0007669"/>
    <property type="project" value="UniProtKB-EC"/>
</dbReference>